<sequence>MTFLHSVYRLFATMSKPQVVFVLGGPGAGKGTQCSNIVSKFGFVHLSAGDLLRAECSKPNSTFGELINFHIKNGSIVPVEITCKLIQNAMETSAANQFLIDGFPRNKDNMNGWNNTIGDQVELLFVLFLDCPENICVERCIKRGAAGSGRADDNLEILKKRIVTFKNDSMPIIEYFKEKNLVKKVDAGKNVEDVWFDIIELFKNI</sequence>
<evidence type="ECO:0000256" key="8">
    <source>
        <dbReference type="ARBA" id="ARBA00048116"/>
    </source>
</evidence>
<dbReference type="GO" id="GO:0005634">
    <property type="term" value="C:nucleus"/>
    <property type="evidence" value="ECO:0007669"/>
    <property type="project" value="UniProtKB-SubCell"/>
</dbReference>
<comment type="domain">
    <text evidence="9">Consists of three domains, a large central CORE domain and two small peripheral domains, NMPbind and LID, which undergo movements during catalysis. The LID domain closes over the site of phosphoryl transfer upon ATP binding. Assembling and dissambling the active center during each catalytic cycle provides an effective means to prevent ATP hydrolysis.</text>
</comment>
<dbReference type="GO" id="GO:0006221">
    <property type="term" value="P:pyrimidine nucleotide biosynthetic process"/>
    <property type="evidence" value="ECO:0007669"/>
    <property type="project" value="UniProtKB-UniRule"/>
</dbReference>
<dbReference type="GO" id="GO:0005737">
    <property type="term" value="C:cytoplasm"/>
    <property type="evidence" value="ECO:0007669"/>
    <property type="project" value="UniProtKB-SubCell"/>
</dbReference>
<dbReference type="NCBIfam" id="TIGR01359">
    <property type="entry name" value="UMP_CMP_kin_fam"/>
    <property type="match status" value="1"/>
</dbReference>
<dbReference type="InterPro" id="IPR027417">
    <property type="entry name" value="P-loop_NTPase"/>
</dbReference>
<dbReference type="EMBL" id="GGMS01008620">
    <property type="protein sequence ID" value="MBY77823.1"/>
    <property type="molecule type" value="Transcribed_RNA"/>
</dbReference>
<accession>A0A2S2QJF3</accession>
<dbReference type="EC" id="2.7.4.14" evidence="9"/>
<reference evidence="12" key="2">
    <citation type="submission" date="2025-04" db="UniProtKB">
        <authorList>
            <consortium name="RefSeq"/>
        </authorList>
    </citation>
    <scope>IDENTIFICATION</scope>
    <source>
        <tissue evidence="12">Whole body</tissue>
    </source>
</reference>
<keyword evidence="1 9" id="KW-0963">Cytoplasm</keyword>
<protein>
    <recommendedName>
        <fullName evidence="9">UMP-CMP kinase</fullName>
        <ecNumber evidence="9">2.7.4.14</ecNumber>
    </recommendedName>
    <alternativeName>
        <fullName evidence="9">Deoxycytidylate kinase</fullName>
        <shortName evidence="9">CK</shortName>
        <shortName evidence="9">dCMP kinase</shortName>
    </alternativeName>
    <alternativeName>
        <fullName evidence="9">Uridine monophosphate/cytidine monophosphate kinase</fullName>
        <shortName evidence="9">UMP/CMP kinase</shortName>
        <shortName evidence="9">UMP/CMPK</shortName>
    </alternativeName>
</protein>
<reference evidence="10" key="1">
    <citation type="submission" date="2018-04" db="EMBL/GenBank/DDBJ databases">
        <title>Transcriptome assembly of Sipha flava.</title>
        <authorList>
            <person name="Scully E.D."/>
            <person name="Geib S.M."/>
            <person name="Palmer N.A."/>
            <person name="Koch K."/>
            <person name="Bradshaw J."/>
            <person name="Heng-Moss T."/>
            <person name="Sarath G."/>
        </authorList>
    </citation>
    <scope>NUCLEOTIDE SEQUENCE</scope>
</reference>
<comment type="caution">
    <text evidence="9">Lacks conserved residue(s) required for the propagation of feature annotation.</text>
</comment>
<feature type="binding site" evidence="9">
    <location>
        <position position="53"/>
    </location>
    <ligand>
        <name>a ribonucleoside 5'-phosphate</name>
        <dbReference type="ChEBI" id="CHEBI:58043"/>
    </ligand>
</feature>
<keyword evidence="4 9" id="KW-0418">Kinase</keyword>
<feature type="binding site" evidence="9">
    <location>
        <begin position="102"/>
        <end position="105"/>
    </location>
    <ligand>
        <name>a ribonucleoside 5'-phosphate</name>
        <dbReference type="ChEBI" id="CHEBI:58043"/>
    </ligand>
</feature>
<keyword evidence="3 9" id="KW-0547">Nucleotide-binding</keyword>
<dbReference type="InterPro" id="IPR006266">
    <property type="entry name" value="UMP_CMP_kinase"/>
</dbReference>
<comment type="catalytic activity">
    <reaction evidence="9">
        <text>CMP + ATP = CDP + ADP</text>
        <dbReference type="Rhea" id="RHEA:11600"/>
        <dbReference type="ChEBI" id="CHEBI:30616"/>
        <dbReference type="ChEBI" id="CHEBI:58069"/>
        <dbReference type="ChEBI" id="CHEBI:60377"/>
        <dbReference type="ChEBI" id="CHEBI:456216"/>
        <dbReference type="EC" id="2.7.4.14"/>
    </reaction>
</comment>
<dbReference type="InterPro" id="IPR033690">
    <property type="entry name" value="Adenylat_kinase_CS"/>
</dbReference>
<feature type="binding site" evidence="9">
    <location>
        <begin position="75"/>
        <end position="77"/>
    </location>
    <ligand>
        <name>a ribonucleoside 5'-phosphate</name>
        <dbReference type="ChEBI" id="CHEBI:58043"/>
    </ligand>
</feature>
<evidence type="ECO:0000256" key="4">
    <source>
        <dbReference type="ARBA" id="ARBA00022777"/>
    </source>
</evidence>
<dbReference type="Proteomes" id="UP000694846">
    <property type="component" value="Unplaced"/>
</dbReference>
<comment type="function">
    <text evidence="9">Catalyzes the phosphorylation of pyrimidine nucleoside monophosphates at the expense of ATP. Plays an important role in de novo pyrimidine nucleotide biosynthesis. Has preference for UMP and CMP as phosphate acceptors.</text>
</comment>
<evidence type="ECO:0000256" key="7">
    <source>
        <dbReference type="ARBA" id="ARBA00023242"/>
    </source>
</evidence>
<dbReference type="PROSITE" id="PS00113">
    <property type="entry name" value="ADENYLATE_KINASE"/>
    <property type="match status" value="1"/>
</dbReference>
<dbReference type="GO" id="GO:0005524">
    <property type="term" value="F:ATP binding"/>
    <property type="evidence" value="ECO:0007669"/>
    <property type="project" value="UniProtKB-KW"/>
</dbReference>
<dbReference type="PRINTS" id="PR00094">
    <property type="entry name" value="ADENYLTKNASE"/>
</dbReference>
<proteinExistence type="inferred from homology"/>
<name>A0A2S2QJF3_9HEMI</name>
<dbReference type="Pfam" id="PF00406">
    <property type="entry name" value="ADK"/>
    <property type="match status" value="1"/>
</dbReference>
<comment type="catalytic activity">
    <reaction evidence="9">
        <text>dCMP + ATP = dCDP + ADP</text>
        <dbReference type="Rhea" id="RHEA:25094"/>
        <dbReference type="ChEBI" id="CHEBI:30616"/>
        <dbReference type="ChEBI" id="CHEBI:57566"/>
        <dbReference type="ChEBI" id="CHEBI:58593"/>
        <dbReference type="ChEBI" id="CHEBI:456216"/>
        <dbReference type="EC" id="2.7.4.14"/>
    </reaction>
</comment>
<keyword evidence="2 9" id="KW-0808">Transferase</keyword>
<feature type="binding site" evidence="9">
    <location>
        <position position="189"/>
    </location>
    <ligand>
        <name>ATP</name>
        <dbReference type="ChEBI" id="CHEBI:30616"/>
    </ligand>
</feature>
<evidence type="ECO:0000256" key="5">
    <source>
        <dbReference type="ARBA" id="ARBA00022840"/>
    </source>
</evidence>
<dbReference type="HAMAP" id="MF_00235">
    <property type="entry name" value="Adenylate_kinase_Adk"/>
    <property type="match status" value="1"/>
</dbReference>
<dbReference type="AlphaFoldDB" id="A0A2S2QJF3"/>
<evidence type="ECO:0000256" key="9">
    <source>
        <dbReference type="HAMAP-Rule" id="MF_03172"/>
    </source>
</evidence>
<comment type="similarity">
    <text evidence="9">Belongs to the adenylate kinase family. UMP-CMP kinase subfamily.</text>
</comment>
<comment type="subunit">
    <text evidence="9">Monomer.</text>
</comment>
<dbReference type="GO" id="GO:0006207">
    <property type="term" value="P:'de novo' pyrimidine nucleobase biosynthetic process"/>
    <property type="evidence" value="ECO:0007669"/>
    <property type="project" value="InterPro"/>
</dbReference>
<evidence type="ECO:0000313" key="12">
    <source>
        <dbReference type="RefSeq" id="XP_025408777.1"/>
    </source>
</evidence>
<dbReference type="HAMAP" id="MF_03172">
    <property type="entry name" value="Adenylate_kinase_UMP_CMP_kin"/>
    <property type="match status" value="1"/>
</dbReference>
<feature type="binding site" evidence="9">
    <location>
        <begin position="27"/>
        <end position="32"/>
    </location>
    <ligand>
        <name>ATP</name>
        <dbReference type="ChEBI" id="CHEBI:30616"/>
    </ligand>
</feature>
<dbReference type="OrthoDB" id="442176at2759"/>
<keyword evidence="7 9" id="KW-0539">Nucleus</keyword>
<dbReference type="SUPFAM" id="SSF52540">
    <property type="entry name" value="P-loop containing nucleoside triphosphate hydrolases"/>
    <property type="match status" value="1"/>
</dbReference>
<feature type="binding site" evidence="9">
    <location>
        <position position="109"/>
    </location>
    <ligand>
        <name>CMP</name>
        <dbReference type="ChEBI" id="CHEBI:60377"/>
    </ligand>
</feature>
<evidence type="ECO:0000256" key="3">
    <source>
        <dbReference type="ARBA" id="ARBA00022741"/>
    </source>
</evidence>
<evidence type="ECO:0000256" key="1">
    <source>
        <dbReference type="ARBA" id="ARBA00022490"/>
    </source>
</evidence>
<comment type="subcellular location">
    <subcellularLocation>
        <location evidence="9">Cytoplasm</location>
    </subcellularLocation>
    <subcellularLocation>
        <location evidence="9">Nucleus</location>
    </subcellularLocation>
</comment>
<organism evidence="10">
    <name type="scientific">Sipha flava</name>
    <name type="common">yellow sugarcane aphid</name>
    <dbReference type="NCBI Taxonomy" id="143950"/>
    <lineage>
        <taxon>Eukaryota</taxon>
        <taxon>Metazoa</taxon>
        <taxon>Ecdysozoa</taxon>
        <taxon>Arthropoda</taxon>
        <taxon>Hexapoda</taxon>
        <taxon>Insecta</taxon>
        <taxon>Pterygota</taxon>
        <taxon>Neoptera</taxon>
        <taxon>Paraneoptera</taxon>
        <taxon>Hemiptera</taxon>
        <taxon>Sternorrhyncha</taxon>
        <taxon>Aphidomorpha</taxon>
        <taxon>Aphidoidea</taxon>
        <taxon>Aphididae</taxon>
        <taxon>Sipha</taxon>
    </lineage>
</organism>
<dbReference type="FunFam" id="3.40.50.300:FF:000315">
    <property type="entry name" value="Adenylate kinase 1"/>
    <property type="match status" value="1"/>
</dbReference>
<feature type="binding site" evidence="9">
    <location>
        <position position="143"/>
    </location>
    <ligand>
        <name>ATP</name>
        <dbReference type="ChEBI" id="CHEBI:30616"/>
    </ligand>
</feature>
<evidence type="ECO:0000313" key="10">
    <source>
        <dbReference type="EMBL" id="MBY77823.1"/>
    </source>
</evidence>
<feature type="binding site" evidence="9">
    <location>
        <position position="150"/>
    </location>
    <ligand>
        <name>a ribonucleoside 5'-phosphate</name>
        <dbReference type="ChEBI" id="CHEBI:58043"/>
    </ligand>
</feature>
<keyword evidence="11" id="KW-1185">Reference proteome</keyword>
<keyword evidence="5 9" id="KW-0067">ATP-binding</keyword>
<gene>
    <name evidence="10" type="primary">CMPK1</name>
    <name evidence="12" type="synonym">LOC112682402</name>
    <name evidence="10" type="ORF">g.135401</name>
</gene>
<comment type="catalytic activity">
    <reaction evidence="8 9">
        <text>UMP + ATP = UDP + ADP</text>
        <dbReference type="Rhea" id="RHEA:24400"/>
        <dbReference type="ChEBI" id="CHEBI:30616"/>
        <dbReference type="ChEBI" id="CHEBI:57865"/>
        <dbReference type="ChEBI" id="CHEBI:58223"/>
        <dbReference type="ChEBI" id="CHEBI:456216"/>
        <dbReference type="EC" id="2.7.4.14"/>
    </reaction>
</comment>
<evidence type="ECO:0000313" key="11">
    <source>
        <dbReference type="Proteomes" id="UP000694846"/>
    </source>
</evidence>
<dbReference type="GO" id="GO:0050145">
    <property type="term" value="F:nucleoside monophosphate kinase activity"/>
    <property type="evidence" value="ECO:0007669"/>
    <property type="project" value="UniProtKB-ARBA"/>
</dbReference>
<evidence type="ECO:0000256" key="6">
    <source>
        <dbReference type="ARBA" id="ARBA00022975"/>
    </source>
</evidence>
<dbReference type="InterPro" id="IPR000850">
    <property type="entry name" value="Adenylat/UMP-CMP_kin"/>
</dbReference>
<keyword evidence="6 9" id="KW-0665">Pyrimidine biosynthesis</keyword>
<dbReference type="CDD" id="cd01428">
    <property type="entry name" value="ADK"/>
    <property type="match status" value="1"/>
</dbReference>
<feature type="binding site" evidence="9">
    <location>
        <position position="161"/>
    </location>
    <ligand>
        <name>a ribonucleoside 5'-phosphate</name>
        <dbReference type="ChEBI" id="CHEBI:58043"/>
    </ligand>
</feature>
<dbReference type="RefSeq" id="XP_025408777.1">
    <property type="nucleotide sequence ID" value="XM_025552992.1"/>
</dbReference>
<dbReference type="PANTHER" id="PTHR23359">
    <property type="entry name" value="NUCLEOTIDE KINASE"/>
    <property type="match status" value="1"/>
</dbReference>
<dbReference type="Gene3D" id="3.40.50.300">
    <property type="entry name" value="P-loop containing nucleotide triphosphate hydrolases"/>
    <property type="match status" value="1"/>
</dbReference>
<evidence type="ECO:0000256" key="2">
    <source>
        <dbReference type="ARBA" id="ARBA00022679"/>
    </source>
</evidence>
<comment type="cofactor">
    <cofactor evidence="9">
        <name>Mg(2+)</name>
        <dbReference type="ChEBI" id="CHEBI:18420"/>
    </cofactor>
    <text evidence="9">Binds 1 Mg(2+) ion per monomer.</text>
</comment>
<feature type="region of interest" description="NMPbind" evidence="9">
    <location>
        <begin position="47"/>
        <end position="77"/>
    </location>
</feature>